<gene>
    <name evidence="4" type="ORF">JYK02_30690</name>
</gene>
<accession>A0ABS3DKR2</accession>
<dbReference type="InterPro" id="IPR025110">
    <property type="entry name" value="AMP-bd_C"/>
</dbReference>
<dbReference type="InterPro" id="IPR000873">
    <property type="entry name" value="AMP-dep_synth/lig_dom"/>
</dbReference>
<dbReference type="Pfam" id="PF23024">
    <property type="entry name" value="AMP-dom_DIP2-like"/>
    <property type="match status" value="1"/>
</dbReference>
<feature type="domain" description="AMP-dependent synthetase/ligase" evidence="2">
    <location>
        <begin position="30"/>
        <end position="382"/>
    </location>
</feature>
<comment type="caution">
    <text evidence="4">The sequence shown here is derived from an EMBL/GenBank/DDBJ whole genome shotgun (WGS) entry which is preliminary data.</text>
</comment>
<evidence type="ECO:0000259" key="2">
    <source>
        <dbReference type="Pfam" id="PF00501"/>
    </source>
</evidence>
<reference evidence="4 5" key="1">
    <citation type="submission" date="2021-02" db="EMBL/GenBank/DDBJ databases">
        <title>De Novo genome assembly of isolated myxobacteria.</title>
        <authorList>
            <person name="Stevens D.C."/>
        </authorList>
    </citation>
    <scope>NUCLEOTIDE SEQUENCE [LARGE SCALE GENOMIC DNA]</scope>
    <source>
        <strain evidence="4 5">ATCC 29039</strain>
    </source>
</reference>
<dbReference type="Gene3D" id="3.30.300.30">
    <property type="match status" value="1"/>
</dbReference>
<dbReference type="InterPro" id="IPR045851">
    <property type="entry name" value="AMP-bd_C_sf"/>
</dbReference>
<feature type="domain" description="AMP-binding enzyme C-terminal" evidence="3">
    <location>
        <begin position="415"/>
        <end position="525"/>
    </location>
</feature>
<evidence type="ECO:0000259" key="3">
    <source>
        <dbReference type="Pfam" id="PF23024"/>
    </source>
</evidence>
<sequence length="583" mass="64055">MLDIIQRLESADPRRGLFLYEDFVGPPEFVPYREFASRVAGAAEHFRSKGITPGTRVVLPFETSASVIFAFLGLMELGAVPLSVKPYILSTPKGPYRDFLARIRERYGASLVLDAPSLAGLELPLERLSLPPEGAKRTGVKLREVAPGELAFVQFSSGSTSFPKGVPITQENLAANLRMITRHDGRTSEDRVTSWLPLYHDMGLIGGLLTCIAVGNDLLLSQPAAFLMDPMGWLELISTEKVMGSVIPNFAIDYALKSLKSADADDLKRLDLSRVRSIYLGSEPINIPNLEQFLEILAPCGLRRDVFMPCYGMAETVLLVASVPPGRTVRVITAPNGQPAISVGQPLTEFEVRLRAEDGRVCGEGEMGEIELRGGSLAPSYYLDDRPLRGAEGFYATGDLGFQQGGELFITGRINDRIKVNGQSFFSADFEQAVERLTFIRPGRTAVIQVKGRLVVLAEVNHPSALERLEDSRKQVCQSVLETVGVTLAPQDVLFIRYGQLQKTSSGKLQRRAITEAYEQGRIRTVTPMELRADLLQMRAQRLVLGSVMVARQRGRRWMASGKAALSAGLQRLRPGGQRQDGP</sequence>
<dbReference type="PANTHER" id="PTHR22754:SF32">
    <property type="entry name" value="DISCO-INTERACTING PROTEIN 2"/>
    <property type="match status" value="1"/>
</dbReference>
<dbReference type="InterPro" id="IPR042099">
    <property type="entry name" value="ANL_N_sf"/>
</dbReference>
<dbReference type="PANTHER" id="PTHR22754">
    <property type="entry name" value="DISCO-INTERACTING PROTEIN 2 DIP2 -RELATED"/>
    <property type="match status" value="1"/>
</dbReference>
<dbReference type="Pfam" id="PF00501">
    <property type="entry name" value="AMP-binding"/>
    <property type="match status" value="1"/>
</dbReference>
<dbReference type="PROSITE" id="PS00455">
    <property type="entry name" value="AMP_BINDING"/>
    <property type="match status" value="1"/>
</dbReference>
<evidence type="ECO:0000313" key="4">
    <source>
        <dbReference type="EMBL" id="MBN8231890.1"/>
    </source>
</evidence>
<dbReference type="Proteomes" id="UP000664052">
    <property type="component" value="Unassembled WGS sequence"/>
</dbReference>
<dbReference type="Gene3D" id="3.40.50.12780">
    <property type="entry name" value="N-terminal domain of ligase-like"/>
    <property type="match status" value="1"/>
</dbReference>
<keyword evidence="5" id="KW-1185">Reference proteome</keyword>
<dbReference type="EMBL" id="JAFIMU010000009">
    <property type="protein sequence ID" value="MBN8231890.1"/>
    <property type="molecule type" value="Genomic_DNA"/>
</dbReference>
<dbReference type="RefSeq" id="WP_207056294.1">
    <property type="nucleotide sequence ID" value="NZ_JAFIMU010000009.1"/>
</dbReference>
<evidence type="ECO:0000313" key="5">
    <source>
        <dbReference type="Proteomes" id="UP000664052"/>
    </source>
</evidence>
<proteinExistence type="inferred from homology"/>
<dbReference type="InterPro" id="IPR020845">
    <property type="entry name" value="AMP-binding_CS"/>
</dbReference>
<comment type="similarity">
    <text evidence="1">Belongs to the ATP-dependent AMP-binding enzyme family.</text>
</comment>
<evidence type="ECO:0000256" key="1">
    <source>
        <dbReference type="ARBA" id="ARBA00006432"/>
    </source>
</evidence>
<organism evidence="4 5">
    <name type="scientific">Corallococcus macrosporus</name>
    <dbReference type="NCBI Taxonomy" id="35"/>
    <lineage>
        <taxon>Bacteria</taxon>
        <taxon>Pseudomonadati</taxon>
        <taxon>Myxococcota</taxon>
        <taxon>Myxococcia</taxon>
        <taxon>Myxococcales</taxon>
        <taxon>Cystobacterineae</taxon>
        <taxon>Myxococcaceae</taxon>
        <taxon>Corallococcus</taxon>
    </lineage>
</organism>
<dbReference type="SUPFAM" id="SSF56801">
    <property type="entry name" value="Acetyl-CoA synthetase-like"/>
    <property type="match status" value="1"/>
</dbReference>
<protein>
    <submittedName>
        <fullName evidence="4">AMP-binding protein</fullName>
    </submittedName>
</protein>
<name>A0ABS3DKR2_9BACT</name>